<accession>A0A655QFB7</accession>
<evidence type="ECO:0000313" key="2">
    <source>
        <dbReference type="Proteomes" id="UP000044806"/>
    </source>
</evidence>
<protein>
    <submittedName>
        <fullName evidence="1">Uncharacterized protein</fullName>
    </submittedName>
</protein>
<sequence>MGLLVLDKLNHVTIRVFHESDVSCPAFHWAWFTGYNASRCFDGIASRINIINPNRDMAVCVAFLIVRHAPVVGQFNDRTLGFITIT</sequence>
<name>A0A655QFB7_VIBCL</name>
<reference evidence="1 2" key="1">
    <citation type="submission" date="2015-07" db="EMBL/GenBank/DDBJ databases">
        <authorList>
            <consortium name="Pathogen Informatics"/>
        </authorList>
    </citation>
    <scope>NUCLEOTIDE SEQUENCE [LARGE SCALE GENOMIC DNA]</scope>
    <source>
        <strain evidence="1 2">A51</strain>
    </source>
</reference>
<dbReference type="AlphaFoldDB" id="A0A655QFB7"/>
<gene>
    <name evidence="1" type="ORF">ERS013165_01820</name>
</gene>
<dbReference type="EMBL" id="CWOW01000008">
    <property type="protein sequence ID" value="CSA53830.1"/>
    <property type="molecule type" value="Genomic_DNA"/>
</dbReference>
<organism evidence="1 2">
    <name type="scientific">Vibrio cholerae</name>
    <dbReference type="NCBI Taxonomy" id="666"/>
    <lineage>
        <taxon>Bacteria</taxon>
        <taxon>Pseudomonadati</taxon>
        <taxon>Pseudomonadota</taxon>
        <taxon>Gammaproteobacteria</taxon>
        <taxon>Vibrionales</taxon>
        <taxon>Vibrionaceae</taxon>
        <taxon>Vibrio</taxon>
    </lineage>
</organism>
<proteinExistence type="predicted"/>
<dbReference type="Proteomes" id="UP000044806">
    <property type="component" value="Unassembled WGS sequence"/>
</dbReference>
<evidence type="ECO:0000313" key="1">
    <source>
        <dbReference type="EMBL" id="CSA53830.1"/>
    </source>
</evidence>